<reference evidence="15" key="1">
    <citation type="journal article" date="2021" name="Sci. Adv.">
        <title>The American lobster genome reveals insights on longevity, neural, and immune adaptations.</title>
        <authorList>
            <person name="Polinski J.M."/>
            <person name="Zimin A.V."/>
            <person name="Clark K.F."/>
            <person name="Kohn A.B."/>
            <person name="Sadowski N."/>
            <person name="Timp W."/>
            <person name="Ptitsyn A."/>
            <person name="Khanna P."/>
            <person name="Romanova D.Y."/>
            <person name="Williams P."/>
            <person name="Greenwood S.J."/>
            <person name="Moroz L.L."/>
            <person name="Walt D.R."/>
            <person name="Bodnar A.G."/>
        </authorList>
    </citation>
    <scope>NUCLEOTIDE SEQUENCE</scope>
    <source>
        <strain evidence="15">GMGI-L3</strain>
    </source>
</reference>
<organism evidence="15 16">
    <name type="scientific">Homarus americanus</name>
    <name type="common">American lobster</name>
    <dbReference type="NCBI Taxonomy" id="6706"/>
    <lineage>
        <taxon>Eukaryota</taxon>
        <taxon>Metazoa</taxon>
        <taxon>Ecdysozoa</taxon>
        <taxon>Arthropoda</taxon>
        <taxon>Crustacea</taxon>
        <taxon>Multicrustacea</taxon>
        <taxon>Malacostraca</taxon>
        <taxon>Eumalacostraca</taxon>
        <taxon>Eucarida</taxon>
        <taxon>Decapoda</taxon>
        <taxon>Pleocyemata</taxon>
        <taxon>Astacidea</taxon>
        <taxon>Nephropoidea</taxon>
        <taxon>Nephropidae</taxon>
        <taxon>Homarus</taxon>
    </lineage>
</organism>
<feature type="domain" description="Dynein regulatory complex protein 1/2 N-terminal" evidence="14">
    <location>
        <begin position="29"/>
        <end position="110"/>
    </location>
</feature>
<evidence type="ECO:0000256" key="3">
    <source>
        <dbReference type="ARBA" id="ARBA00022846"/>
    </source>
</evidence>
<evidence type="ECO:0000256" key="1">
    <source>
        <dbReference type="ARBA" id="ARBA00004611"/>
    </source>
</evidence>
<dbReference type="Proteomes" id="UP000747542">
    <property type="component" value="Unassembled WGS sequence"/>
</dbReference>
<dbReference type="InterPro" id="IPR039750">
    <property type="entry name" value="DRC1/DRC2"/>
</dbReference>
<name>A0A8J5NAF7_HOMAM</name>
<evidence type="ECO:0000256" key="10">
    <source>
        <dbReference type="ARBA" id="ARBA00040899"/>
    </source>
</evidence>
<dbReference type="GO" id="GO:0005858">
    <property type="term" value="C:axonemal dynein complex"/>
    <property type="evidence" value="ECO:0007669"/>
    <property type="project" value="InterPro"/>
</dbReference>
<evidence type="ECO:0000313" key="15">
    <source>
        <dbReference type="EMBL" id="KAG7175789.1"/>
    </source>
</evidence>
<accession>A0A8J5NAF7</accession>
<evidence type="ECO:0000256" key="7">
    <source>
        <dbReference type="ARBA" id="ARBA00023273"/>
    </source>
</evidence>
<evidence type="ECO:0000256" key="11">
    <source>
        <dbReference type="ARBA" id="ARBA00041517"/>
    </source>
</evidence>
<keyword evidence="2" id="KW-0963">Cytoplasm</keyword>
<protein>
    <recommendedName>
        <fullName evidence="10">Dynein regulatory complex subunit 2</fullName>
    </recommendedName>
    <alternativeName>
        <fullName evidence="11">Coiled-coil domain-containing protein 65</fullName>
    </alternativeName>
</protein>
<dbReference type="InterPro" id="IPR039505">
    <property type="entry name" value="DRC1/2_N"/>
</dbReference>
<dbReference type="AlphaFoldDB" id="A0A8J5NAF7"/>
<dbReference type="PANTHER" id="PTHR21625:SF0">
    <property type="entry name" value="DYNEIN REGULATORY COMPLEX SUBUNIT 2"/>
    <property type="match status" value="1"/>
</dbReference>
<evidence type="ECO:0000256" key="9">
    <source>
        <dbReference type="ARBA" id="ARBA00038424"/>
    </source>
</evidence>
<evidence type="ECO:0000256" key="5">
    <source>
        <dbReference type="ARBA" id="ARBA00023069"/>
    </source>
</evidence>
<sequence length="466" mass="51934">MAPKKKGKGKGDKLARMTVEQRQQYLDRRAAQEAESNRRKEELLAGFLKLKLADEEKKGQVNEAKLMTKWREILREAKTSTLNAQLQELKTRVTETTTRQDRLIHLLSSQVLVCVRTELHEEHVGMLTRHVRSREAEVTRCQAANSEDLAATHLLDLRRLSLVSQAAERHHQLTEKEELAAFHTTITHVTTQLEEELAAARVEREATLEEAWARLAVAVRDHGSQTATLRATCQQLQHRVSTNHKNLNSINQGIKDMQSEVDELRKRLRQVGTPSAAARELQHLKKGVMVLRSSLAAHRVSARTLIKAINRRGYEAKKQLEETLKEGRHVLELASVCSRLEMPRDRNLPFMPPPPTIASATILDGSLRTCLVAVPPLATEHDRLGHTQPQELETQVGLSTEMDEGLGTSLPSSKATLKRAMSVLETDEGVESSVLGASTTAPAPSTTTTTTSVTLPRLPSTTPHPR</sequence>
<keyword evidence="7" id="KW-0966">Cell projection</keyword>
<evidence type="ECO:0000256" key="13">
    <source>
        <dbReference type="SAM" id="MobiDB-lite"/>
    </source>
</evidence>
<dbReference type="GO" id="GO:0003352">
    <property type="term" value="P:regulation of cilium movement"/>
    <property type="evidence" value="ECO:0007669"/>
    <property type="project" value="TreeGrafter"/>
</dbReference>
<evidence type="ECO:0000256" key="4">
    <source>
        <dbReference type="ARBA" id="ARBA00023054"/>
    </source>
</evidence>
<feature type="compositionally biased region" description="Low complexity" evidence="13">
    <location>
        <begin position="437"/>
        <end position="466"/>
    </location>
</feature>
<dbReference type="GO" id="GO:0070286">
    <property type="term" value="P:axonemal dynein complex assembly"/>
    <property type="evidence" value="ECO:0007669"/>
    <property type="project" value="InterPro"/>
</dbReference>
<feature type="region of interest" description="Disordered" evidence="13">
    <location>
        <begin position="1"/>
        <end position="22"/>
    </location>
</feature>
<dbReference type="EMBL" id="JAHLQT010004633">
    <property type="protein sequence ID" value="KAG7175789.1"/>
    <property type="molecule type" value="Genomic_DNA"/>
</dbReference>
<keyword evidence="4" id="KW-0175">Coiled coil</keyword>
<keyword evidence="6" id="KW-0206">Cytoskeleton</keyword>
<dbReference type="Pfam" id="PF14772">
    <property type="entry name" value="NYD-SP28"/>
    <property type="match status" value="1"/>
</dbReference>
<evidence type="ECO:0000313" key="16">
    <source>
        <dbReference type="Proteomes" id="UP000747542"/>
    </source>
</evidence>
<evidence type="ECO:0000256" key="6">
    <source>
        <dbReference type="ARBA" id="ARBA00023212"/>
    </source>
</evidence>
<keyword evidence="5" id="KW-0969">Cilium</keyword>
<dbReference type="GO" id="GO:0060285">
    <property type="term" value="P:cilium-dependent cell motility"/>
    <property type="evidence" value="ECO:0007669"/>
    <property type="project" value="TreeGrafter"/>
</dbReference>
<comment type="similarity">
    <text evidence="9">Belongs to the DRC2 family.</text>
</comment>
<comment type="caution">
    <text evidence="15">The sequence shown here is derived from an EMBL/GenBank/DDBJ whole genome shotgun (WGS) entry which is preliminary data.</text>
</comment>
<evidence type="ECO:0000256" key="8">
    <source>
        <dbReference type="ARBA" id="ARBA00037841"/>
    </source>
</evidence>
<keyword evidence="3" id="KW-0282">Flagellum</keyword>
<comment type="function">
    <text evidence="12">Component of the nexin-dynein regulatory complex (N-DRC), a key regulator of ciliary/flagellar motility which maintains the alignment and integrity of the distal axoneme and regulates microtubule sliding in motile axonemes. Plays a critical role in the assembly of N-DRC and also stabilizes the assembly of multiple inner dynein arms and radial spokes. Coassembles with DRC1 to form a central scaffold needed for assembly of the N-DRC and its attachment to the outer doublet microtubules.</text>
</comment>
<proteinExistence type="inferred from homology"/>
<keyword evidence="16" id="KW-1185">Reference proteome</keyword>
<feature type="region of interest" description="Disordered" evidence="13">
    <location>
        <begin position="429"/>
        <end position="466"/>
    </location>
</feature>
<comment type="subcellular location">
    <subcellularLocation>
        <location evidence="1">Cytoplasm</location>
        <location evidence="1">Cytoskeleton</location>
        <location evidence="1">Flagellum axoneme</location>
    </subcellularLocation>
    <subcellularLocation>
        <location evidence="8">Cytoplasm</location>
        <location evidence="8">Cytoskeleton</location>
        <location evidence="8">Flagellum basal body</location>
    </subcellularLocation>
</comment>
<evidence type="ECO:0000259" key="14">
    <source>
        <dbReference type="Pfam" id="PF14772"/>
    </source>
</evidence>
<dbReference type="PANTHER" id="PTHR21625">
    <property type="entry name" value="NYD-SP28 PROTEIN"/>
    <property type="match status" value="1"/>
</dbReference>
<evidence type="ECO:0000256" key="2">
    <source>
        <dbReference type="ARBA" id="ARBA00022490"/>
    </source>
</evidence>
<evidence type="ECO:0000256" key="12">
    <source>
        <dbReference type="ARBA" id="ARBA00045865"/>
    </source>
</evidence>
<gene>
    <name evidence="15" type="primary">Ccdc65-L2</name>
    <name evidence="15" type="ORF">Hamer_G009805</name>
</gene>
<feature type="non-terminal residue" evidence="15">
    <location>
        <position position="1"/>
    </location>
</feature>